<keyword evidence="2" id="KW-1185">Reference proteome</keyword>
<reference evidence="1" key="1">
    <citation type="journal article" date="2020" name="Stud. Mycol.">
        <title>101 Dothideomycetes genomes: a test case for predicting lifestyles and emergence of pathogens.</title>
        <authorList>
            <person name="Haridas S."/>
            <person name="Albert R."/>
            <person name="Binder M."/>
            <person name="Bloem J."/>
            <person name="Labutti K."/>
            <person name="Salamov A."/>
            <person name="Andreopoulos B."/>
            <person name="Baker S."/>
            <person name="Barry K."/>
            <person name="Bills G."/>
            <person name="Bluhm B."/>
            <person name="Cannon C."/>
            <person name="Castanera R."/>
            <person name="Culley D."/>
            <person name="Daum C."/>
            <person name="Ezra D."/>
            <person name="Gonzalez J."/>
            <person name="Henrissat B."/>
            <person name="Kuo A."/>
            <person name="Liang C."/>
            <person name="Lipzen A."/>
            <person name="Lutzoni F."/>
            <person name="Magnuson J."/>
            <person name="Mondo S."/>
            <person name="Nolan M."/>
            <person name="Ohm R."/>
            <person name="Pangilinan J."/>
            <person name="Park H.-J."/>
            <person name="Ramirez L."/>
            <person name="Alfaro M."/>
            <person name="Sun H."/>
            <person name="Tritt A."/>
            <person name="Yoshinaga Y."/>
            <person name="Zwiers L.-H."/>
            <person name="Turgeon B."/>
            <person name="Goodwin S."/>
            <person name="Spatafora J."/>
            <person name="Crous P."/>
            <person name="Grigoriev I."/>
        </authorList>
    </citation>
    <scope>NUCLEOTIDE SEQUENCE</scope>
    <source>
        <strain evidence="1">CBS 675.92</strain>
    </source>
</reference>
<gene>
    <name evidence="1" type="ORF">CC80DRAFT_494513</name>
</gene>
<dbReference type="AlphaFoldDB" id="A0A6A5TNU0"/>
<accession>A0A6A5TNU0</accession>
<dbReference type="PANTHER" id="PTHR10476">
    <property type="entry name" value="CHARGED MULTIVESICULAR BODY PROTEIN"/>
    <property type="match status" value="1"/>
</dbReference>
<dbReference type="OrthoDB" id="10266568at2759"/>
<sequence length="208" mass="22864">MDVKMINTLADLKVAQNQLKRESLRAGKAEGKETKLMEKEMKKNNTELARLHAQNAVRKRKEKGDFLKRASEIDALAGKVQNIAKSQTLAITFEGITRRLNVAVATMSPDRIASVTMEFEEQVDRVDTASELMHNSSMSMTATSMPQDEVDRMMAEAADNIGVKLSQDLMGVPASKGTIGQGTEEEDGLSERLRALRNKAEPSGALKT</sequence>
<evidence type="ECO:0008006" key="3">
    <source>
        <dbReference type="Google" id="ProtNLM"/>
    </source>
</evidence>
<protein>
    <recommendedName>
        <fullName evidence="3">Snf7-domain-containing protein</fullName>
    </recommendedName>
</protein>
<dbReference type="GO" id="GO:0007034">
    <property type="term" value="P:vacuolar transport"/>
    <property type="evidence" value="ECO:0007669"/>
    <property type="project" value="InterPro"/>
</dbReference>
<dbReference type="Proteomes" id="UP000800035">
    <property type="component" value="Unassembled WGS sequence"/>
</dbReference>
<dbReference type="Pfam" id="PF03357">
    <property type="entry name" value="Snf7"/>
    <property type="match status" value="1"/>
</dbReference>
<proteinExistence type="predicted"/>
<name>A0A6A5TNU0_9PLEO</name>
<dbReference type="InterPro" id="IPR005024">
    <property type="entry name" value="Snf7_fam"/>
</dbReference>
<evidence type="ECO:0000313" key="2">
    <source>
        <dbReference type="Proteomes" id="UP000800035"/>
    </source>
</evidence>
<dbReference type="EMBL" id="ML977003">
    <property type="protein sequence ID" value="KAF1953620.1"/>
    <property type="molecule type" value="Genomic_DNA"/>
</dbReference>
<evidence type="ECO:0000313" key="1">
    <source>
        <dbReference type="EMBL" id="KAF1953620.1"/>
    </source>
</evidence>
<dbReference type="Gene3D" id="6.10.140.1230">
    <property type="match status" value="1"/>
</dbReference>
<organism evidence="1 2">
    <name type="scientific">Byssothecium circinans</name>
    <dbReference type="NCBI Taxonomy" id="147558"/>
    <lineage>
        <taxon>Eukaryota</taxon>
        <taxon>Fungi</taxon>
        <taxon>Dikarya</taxon>
        <taxon>Ascomycota</taxon>
        <taxon>Pezizomycotina</taxon>
        <taxon>Dothideomycetes</taxon>
        <taxon>Pleosporomycetidae</taxon>
        <taxon>Pleosporales</taxon>
        <taxon>Massarineae</taxon>
        <taxon>Massarinaceae</taxon>
        <taxon>Byssothecium</taxon>
    </lineage>
</organism>